<feature type="domain" description="RNA 2-O ribose methyltransferase substrate binding" evidence="5">
    <location>
        <begin position="84"/>
        <end position="160"/>
    </location>
</feature>
<dbReference type="SUPFAM" id="SSF55315">
    <property type="entry name" value="L30e-like"/>
    <property type="match status" value="1"/>
</dbReference>
<dbReference type="InterPro" id="IPR029028">
    <property type="entry name" value="Alpha/beta_knot_MTases"/>
</dbReference>
<dbReference type="SUPFAM" id="SSF75217">
    <property type="entry name" value="alpha/beta knot"/>
    <property type="match status" value="1"/>
</dbReference>
<dbReference type="CDD" id="cd18103">
    <property type="entry name" value="SpoU-like_RlmB"/>
    <property type="match status" value="1"/>
</dbReference>
<feature type="region of interest" description="Disordered" evidence="4">
    <location>
        <begin position="1"/>
        <end position="83"/>
    </location>
</feature>
<keyword evidence="2" id="KW-0489">Methyltransferase</keyword>
<proteinExistence type="inferred from homology"/>
<dbReference type="RefSeq" id="WP_249480499.1">
    <property type="nucleotide sequence ID" value="NZ_CP097218.1"/>
</dbReference>
<protein>
    <submittedName>
        <fullName evidence="6">23S rRNA (Guanosine(2251)-2'-O)-methyltransferase RlmB</fullName>
    </submittedName>
</protein>
<evidence type="ECO:0000256" key="2">
    <source>
        <dbReference type="ARBA" id="ARBA00022603"/>
    </source>
</evidence>
<evidence type="ECO:0000259" key="5">
    <source>
        <dbReference type="SMART" id="SM00967"/>
    </source>
</evidence>
<dbReference type="NCBIfam" id="TIGR00186">
    <property type="entry name" value="rRNA_methyl_3"/>
    <property type="match status" value="1"/>
</dbReference>
<dbReference type="Proteomes" id="UP001055868">
    <property type="component" value="Chromosome"/>
</dbReference>
<dbReference type="Pfam" id="PF00588">
    <property type="entry name" value="SpoU_methylase"/>
    <property type="match status" value="1"/>
</dbReference>
<name>A0ABY4NC96_9MICO</name>
<reference evidence="6" key="1">
    <citation type="submission" date="2022-05" db="EMBL/GenBank/DDBJ databases">
        <title>Genomic analysis of Brachybacterium sp. CBA3104.</title>
        <authorList>
            <person name="Roh S.W."/>
            <person name="Kim Y.B."/>
            <person name="Kim Y."/>
        </authorList>
    </citation>
    <scope>NUCLEOTIDE SEQUENCE</scope>
    <source>
        <strain evidence="6">CBA3104</strain>
    </source>
</reference>
<evidence type="ECO:0000256" key="1">
    <source>
        <dbReference type="ARBA" id="ARBA00007228"/>
    </source>
</evidence>
<evidence type="ECO:0000256" key="4">
    <source>
        <dbReference type="SAM" id="MobiDB-lite"/>
    </source>
</evidence>
<accession>A0ABY4NC96</accession>
<evidence type="ECO:0000313" key="6">
    <source>
        <dbReference type="EMBL" id="UQN31085.1"/>
    </source>
</evidence>
<feature type="compositionally biased region" description="Gly residues" evidence="4">
    <location>
        <begin position="50"/>
        <end position="69"/>
    </location>
</feature>
<organism evidence="6 7">
    <name type="scientific">Brachybacterium kimchii</name>
    <dbReference type="NCBI Taxonomy" id="2942909"/>
    <lineage>
        <taxon>Bacteria</taxon>
        <taxon>Bacillati</taxon>
        <taxon>Actinomycetota</taxon>
        <taxon>Actinomycetes</taxon>
        <taxon>Micrococcales</taxon>
        <taxon>Dermabacteraceae</taxon>
        <taxon>Brachybacterium</taxon>
    </lineage>
</organism>
<evidence type="ECO:0000313" key="7">
    <source>
        <dbReference type="Proteomes" id="UP001055868"/>
    </source>
</evidence>
<dbReference type="InterPro" id="IPR029064">
    <property type="entry name" value="Ribosomal_eL30-like_sf"/>
</dbReference>
<evidence type="ECO:0000256" key="3">
    <source>
        <dbReference type="ARBA" id="ARBA00022679"/>
    </source>
</evidence>
<dbReference type="InterPro" id="IPR029026">
    <property type="entry name" value="tRNA_m1G_MTases_N"/>
</dbReference>
<dbReference type="PANTHER" id="PTHR46429:SF1">
    <property type="entry name" value="23S RRNA (GUANOSINE-2'-O-)-METHYLTRANSFERASE RLMB"/>
    <property type="match status" value="1"/>
</dbReference>
<keyword evidence="7" id="KW-1185">Reference proteome</keyword>
<dbReference type="InterPro" id="IPR004441">
    <property type="entry name" value="rRNA_MeTrfase_TrmH"/>
</dbReference>
<gene>
    <name evidence="6" type="primary">rlmB</name>
    <name evidence="6" type="ORF">M4486_07325</name>
</gene>
<dbReference type="PANTHER" id="PTHR46429">
    <property type="entry name" value="23S RRNA (GUANOSINE-2'-O-)-METHYLTRANSFERASE RLMB"/>
    <property type="match status" value="1"/>
</dbReference>
<dbReference type="InterPro" id="IPR001537">
    <property type="entry name" value="SpoU_MeTrfase"/>
</dbReference>
<dbReference type="InterPro" id="IPR013123">
    <property type="entry name" value="SpoU_subst-bd"/>
</dbReference>
<keyword evidence="3" id="KW-0808">Transferase</keyword>
<comment type="similarity">
    <text evidence="1">Belongs to the class IV-like SAM-binding methyltransferase superfamily. RNA methyltransferase TrmH family.</text>
</comment>
<dbReference type="Gene3D" id="3.40.1280.10">
    <property type="match status" value="1"/>
</dbReference>
<dbReference type="EMBL" id="CP097218">
    <property type="protein sequence ID" value="UQN31085.1"/>
    <property type="molecule type" value="Genomic_DNA"/>
</dbReference>
<dbReference type="Pfam" id="PF08032">
    <property type="entry name" value="SpoU_sub_bind"/>
    <property type="match status" value="1"/>
</dbReference>
<sequence>MAGNSSRRGATRRTKKGATAGSGGVRRRGLEGKGPTPKASDRPGHKAYQGGSGGSGQGGKGGAGKGGHGGRQRRGDAPAPGENQVAGRNAVLEALQEGIPATSLTVLARIEGDERVREILRLTTARGLPIAEATRTDLDRITDHAVHQGVSLTIPPYEYADVDELLEIAHDAFEPPLLVALDGITDPRNLGAILRSAGAFGVHGVILPERRSVSMTASVWKVAAGAAGRVRVAQVTNLNRTLADLKSRGVFALGLDAEGDVSTRDLASQERSLGTEPVVLVVGAEGKGLSRLARETCDQVVSIPMGERTESLNASVAAAIALYEIAGVREGTGIA</sequence>
<dbReference type="SMART" id="SM00967">
    <property type="entry name" value="SpoU_sub_bind"/>
    <property type="match status" value="1"/>
</dbReference>
<dbReference type="Gene3D" id="3.30.1330.30">
    <property type="match status" value="1"/>
</dbReference>